<dbReference type="Gene3D" id="3.30.70.1730">
    <property type="match status" value="1"/>
</dbReference>
<dbReference type="EMBL" id="JBDJPC010000006">
    <property type="protein sequence ID" value="KAL1497073.1"/>
    <property type="molecule type" value="Genomic_DNA"/>
</dbReference>
<keyword evidence="2" id="KW-0689">Ribosomal protein</keyword>
<evidence type="ECO:0000256" key="3">
    <source>
        <dbReference type="ARBA" id="ARBA00023274"/>
    </source>
</evidence>
<gene>
    <name evidence="7" type="ORF">ABEB36_008094</name>
</gene>
<keyword evidence="3" id="KW-0687">Ribonucleoprotein</keyword>
<dbReference type="Proteomes" id="UP001566132">
    <property type="component" value="Unassembled WGS sequence"/>
</dbReference>
<dbReference type="AlphaFoldDB" id="A0ABD1EKS2"/>
<protein>
    <recommendedName>
        <fullName evidence="4">Large ribosomal subunit protein uL10m</fullName>
    </recommendedName>
    <alternativeName>
        <fullName evidence="5">39S ribosomal protein L10, mitochondrial</fullName>
    </alternativeName>
</protein>
<evidence type="ECO:0000256" key="2">
    <source>
        <dbReference type="ARBA" id="ARBA00022980"/>
    </source>
</evidence>
<keyword evidence="8" id="KW-1185">Reference proteome</keyword>
<evidence type="ECO:0000313" key="8">
    <source>
        <dbReference type="Proteomes" id="UP001566132"/>
    </source>
</evidence>
<reference evidence="7 8" key="1">
    <citation type="submission" date="2024-05" db="EMBL/GenBank/DDBJ databases">
        <title>Genetic variation in Jamaican populations of the coffee berry borer (Hypothenemus hampei).</title>
        <authorList>
            <person name="Errbii M."/>
            <person name="Myrie A."/>
        </authorList>
    </citation>
    <scope>NUCLEOTIDE SEQUENCE [LARGE SCALE GENOMIC DNA]</scope>
    <source>
        <strain evidence="7">JA-Hopewell-2020-01-JO</strain>
        <tissue evidence="7">Whole body</tissue>
    </source>
</reference>
<dbReference type="InterPro" id="IPR043141">
    <property type="entry name" value="Ribosomal_uL10-like_sf"/>
</dbReference>
<evidence type="ECO:0000313" key="7">
    <source>
        <dbReference type="EMBL" id="KAL1497073.1"/>
    </source>
</evidence>
<dbReference type="GO" id="GO:1990904">
    <property type="term" value="C:ribonucleoprotein complex"/>
    <property type="evidence" value="ECO:0007669"/>
    <property type="project" value="UniProtKB-KW"/>
</dbReference>
<proteinExistence type="inferred from homology"/>
<comment type="caution">
    <text evidence="7">The sequence shown here is derived from an EMBL/GenBank/DDBJ whole genome shotgun (WGS) entry which is preliminary data.</text>
</comment>
<evidence type="ECO:0000256" key="1">
    <source>
        <dbReference type="ARBA" id="ARBA00008889"/>
    </source>
</evidence>
<evidence type="ECO:0000256" key="5">
    <source>
        <dbReference type="ARBA" id="ARBA00035716"/>
    </source>
</evidence>
<comment type="similarity">
    <text evidence="1">Belongs to the universal ribosomal protein uL10 family.</text>
</comment>
<comment type="subunit">
    <text evidence="6">Component of the mitochondrial ribosome large subunit (39S) which comprises a 16S rRNA and about 50 distinct proteins.</text>
</comment>
<accession>A0ABD1EKS2</accession>
<evidence type="ECO:0000256" key="4">
    <source>
        <dbReference type="ARBA" id="ARBA00035707"/>
    </source>
</evidence>
<sequence length="245" mass="28333">MALLVKKATCVPITPLIQIKRYRGKINITKPKPPHFEKAKYLALTKPWFLPQKKGKPLVELCDKDVIPTYKKIKEERNIYQEIIAKELYERIYTSRFVAFCHLNPITYDTQYDVKVLCHKEGMSLQQFGKKTMELAVKGTPYETILDFYISRNVTIFSPEPKVKRLLQILKRFPQVVLLAGIYENKLLNKDELVNLSKIPNLQAAQSELVHTLSTVASQLVNNLNSHQTNLVSHLEQRANQLEET</sequence>
<dbReference type="PANTHER" id="PTHR11560">
    <property type="entry name" value="39S RIBOSOMAL PROTEIN L10, MITOCHONDRIAL"/>
    <property type="match status" value="1"/>
</dbReference>
<dbReference type="InterPro" id="IPR047865">
    <property type="entry name" value="Ribosomal_uL10_bac_type"/>
</dbReference>
<dbReference type="FunFam" id="3.30.70.1730:FF:000012">
    <property type="entry name" value="Mitochondrial Ribosomal Protein, Large"/>
    <property type="match status" value="1"/>
</dbReference>
<name>A0ABD1EKS2_HYPHA</name>
<dbReference type="SUPFAM" id="SSF160369">
    <property type="entry name" value="Ribosomal protein L10-like"/>
    <property type="match status" value="1"/>
</dbReference>
<dbReference type="GO" id="GO:0005840">
    <property type="term" value="C:ribosome"/>
    <property type="evidence" value="ECO:0007669"/>
    <property type="project" value="UniProtKB-KW"/>
</dbReference>
<evidence type="ECO:0000256" key="6">
    <source>
        <dbReference type="ARBA" id="ARBA00038782"/>
    </source>
</evidence>
<organism evidence="7 8">
    <name type="scientific">Hypothenemus hampei</name>
    <name type="common">Coffee berry borer</name>
    <dbReference type="NCBI Taxonomy" id="57062"/>
    <lineage>
        <taxon>Eukaryota</taxon>
        <taxon>Metazoa</taxon>
        <taxon>Ecdysozoa</taxon>
        <taxon>Arthropoda</taxon>
        <taxon>Hexapoda</taxon>
        <taxon>Insecta</taxon>
        <taxon>Pterygota</taxon>
        <taxon>Neoptera</taxon>
        <taxon>Endopterygota</taxon>
        <taxon>Coleoptera</taxon>
        <taxon>Polyphaga</taxon>
        <taxon>Cucujiformia</taxon>
        <taxon>Curculionidae</taxon>
        <taxon>Scolytinae</taxon>
        <taxon>Hypothenemus</taxon>
    </lineage>
</organism>